<protein>
    <submittedName>
        <fullName evidence="1">Uncharacterized protein</fullName>
    </submittedName>
</protein>
<evidence type="ECO:0000313" key="1">
    <source>
        <dbReference type="EMBL" id="KAK5811846.1"/>
    </source>
</evidence>
<reference evidence="1 2" key="1">
    <citation type="submission" date="2023-03" db="EMBL/GenBank/DDBJ databases">
        <title>WGS of Gossypium arboreum.</title>
        <authorList>
            <person name="Yu D."/>
        </authorList>
    </citation>
    <scope>NUCLEOTIDE SEQUENCE [LARGE SCALE GENOMIC DNA]</scope>
    <source>
        <tissue evidence="1">Leaf</tissue>
    </source>
</reference>
<gene>
    <name evidence="1" type="ORF">PVK06_027223</name>
</gene>
<dbReference type="EMBL" id="JARKNE010000008">
    <property type="protein sequence ID" value="KAK5811846.1"/>
    <property type="molecule type" value="Genomic_DNA"/>
</dbReference>
<evidence type="ECO:0000313" key="2">
    <source>
        <dbReference type="Proteomes" id="UP001358586"/>
    </source>
</evidence>
<name>A0ABR0NZQ4_GOSAR</name>
<keyword evidence="2" id="KW-1185">Reference proteome</keyword>
<sequence>MEALLKEYIAMNDVVIQSQAISLRALENQMGQISSALSLRQQGELSSNIENSRSQGKEHCKAITLRSGIQLLGVVNDAVLEEDSSDVTCKANSKPVVEYSTIEKSKQKNVEAKLAIVANKNAMAKQLQQCANIDEDCHDIEIIDTTVKEELA</sequence>
<organism evidence="1 2">
    <name type="scientific">Gossypium arboreum</name>
    <name type="common">Tree cotton</name>
    <name type="synonym">Gossypium nanking</name>
    <dbReference type="NCBI Taxonomy" id="29729"/>
    <lineage>
        <taxon>Eukaryota</taxon>
        <taxon>Viridiplantae</taxon>
        <taxon>Streptophyta</taxon>
        <taxon>Embryophyta</taxon>
        <taxon>Tracheophyta</taxon>
        <taxon>Spermatophyta</taxon>
        <taxon>Magnoliopsida</taxon>
        <taxon>eudicotyledons</taxon>
        <taxon>Gunneridae</taxon>
        <taxon>Pentapetalae</taxon>
        <taxon>rosids</taxon>
        <taxon>malvids</taxon>
        <taxon>Malvales</taxon>
        <taxon>Malvaceae</taxon>
        <taxon>Malvoideae</taxon>
        <taxon>Gossypium</taxon>
    </lineage>
</organism>
<comment type="caution">
    <text evidence="1">The sequence shown here is derived from an EMBL/GenBank/DDBJ whole genome shotgun (WGS) entry which is preliminary data.</text>
</comment>
<proteinExistence type="predicted"/>
<dbReference type="Proteomes" id="UP001358586">
    <property type="component" value="Chromosome 8"/>
</dbReference>
<accession>A0ABR0NZQ4</accession>